<protein>
    <submittedName>
        <fullName evidence="1">Uncharacterized protein</fullName>
    </submittedName>
</protein>
<dbReference type="EMBL" id="CM056743">
    <property type="protein sequence ID" value="KAJ8669182.1"/>
    <property type="molecule type" value="Genomic_DNA"/>
</dbReference>
<keyword evidence="2" id="KW-1185">Reference proteome</keyword>
<evidence type="ECO:0000313" key="2">
    <source>
        <dbReference type="Proteomes" id="UP001239111"/>
    </source>
</evidence>
<sequence length="109" mass="12144">MNDLLMDPLDDEPQANGLALHEAGAYDSIYLSFEISEGDGGNEAQDDHANHEEDRKFPEDIKMQIIRMKCRFARGMEVAALNENDEVMEIGNHSVREAMFRGTGSLNGS</sequence>
<dbReference type="Proteomes" id="UP001239111">
    <property type="component" value="Chromosome 3"/>
</dbReference>
<accession>A0ACC2NDF1</accession>
<evidence type="ECO:0000313" key="1">
    <source>
        <dbReference type="EMBL" id="KAJ8669182.1"/>
    </source>
</evidence>
<organism evidence="1 2">
    <name type="scientific">Eretmocerus hayati</name>
    <dbReference type="NCBI Taxonomy" id="131215"/>
    <lineage>
        <taxon>Eukaryota</taxon>
        <taxon>Metazoa</taxon>
        <taxon>Ecdysozoa</taxon>
        <taxon>Arthropoda</taxon>
        <taxon>Hexapoda</taxon>
        <taxon>Insecta</taxon>
        <taxon>Pterygota</taxon>
        <taxon>Neoptera</taxon>
        <taxon>Endopterygota</taxon>
        <taxon>Hymenoptera</taxon>
        <taxon>Apocrita</taxon>
        <taxon>Proctotrupomorpha</taxon>
        <taxon>Chalcidoidea</taxon>
        <taxon>Aphelinidae</taxon>
        <taxon>Aphelininae</taxon>
        <taxon>Eretmocerus</taxon>
    </lineage>
</organism>
<comment type="caution">
    <text evidence="1">The sequence shown here is derived from an EMBL/GenBank/DDBJ whole genome shotgun (WGS) entry which is preliminary data.</text>
</comment>
<gene>
    <name evidence="1" type="ORF">QAD02_000441</name>
</gene>
<name>A0ACC2NDF1_9HYME</name>
<proteinExistence type="predicted"/>
<reference evidence="1" key="1">
    <citation type="submission" date="2023-04" db="EMBL/GenBank/DDBJ databases">
        <title>A chromosome-level genome assembly of the parasitoid wasp Eretmocerus hayati.</title>
        <authorList>
            <person name="Zhong Y."/>
            <person name="Liu S."/>
            <person name="Liu Y."/>
        </authorList>
    </citation>
    <scope>NUCLEOTIDE SEQUENCE</scope>
    <source>
        <strain evidence="1">ZJU_SS_LIU_2023</strain>
    </source>
</reference>